<sequence length="42" mass="4979">MRYDVVHVIKRIFLDLHESLSYLTLHISVDISVTFVNCLQLF</sequence>
<protein>
    <submittedName>
        <fullName evidence="1">Hypotheticial protein</fullName>
    </submittedName>
</protein>
<organism evidence="1">
    <name type="scientific">Schistosoma japonicum</name>
    <name type="common">Blood fluke</name>
    <dbReference type="NCBI Taxonomy" id="6182"/>
    <lineage>
        <taxon>Eukaryota</taxon>
        <taxon>Metazoa</taxon>
        <taxon>Spiralia</taxon>
        <taxon>Lophotrochozoa</taxon>
        <taxon>Platyhelminthes</taxon>
        <taxon>Trematoda</taxon>
        <taxon>Digenea</taxon>
        <taxon>Strigeidida</taxon>
        <taxon>Schistosomatoidea</taxon>
        <taxon>Schistosomatidae</taxon>
        <taxon>Schistosoma</taxon>
    </lineage>
</organism>
<name>C1LEB3_SCHJA</name>
<accession>C1LEB3</accession>
<reference evidence="1" key="2">
    <citation type="submission" date="2009-03" db="EMBL/GenBank/DDBJ databases">
        <authorList>
            <person name="Gang L."/>
        </authorList>
    </citation>
    <scope>NUCLEOTIDE SEQUENCE</scope>
    <source>
        <strain evidence="1">Anhui</strain>
    </source>
</reference>
<reference evidence="1" key="1">
    <citation type="journal article" date="2009" name="Nature">
        <title>The Schistosoma japonicum genome reveals features of host-parasite interplay.</title>
        <authorList>
            <person name="Liu F."/>
            <person name="Zhou Y."/>
            <person name="Wang Z.Q."/>
            <person name="Lu G."/>
            <person name="Zheng H."/>
            <person name="Brindley P.J."/>
            <person name="McManus D.P."/>
            <person name="Blair D."/>
            <person name="Zhang Q.H."/>
            <person name="Zhong Y."/>
            <person name="Wang S."/>
            <person name="Han Z.G."/>
            <person name="Chen Z."/>
        </authorList>
    </citation>
    <scope>NUCLEOTIDE SEQUENCE</scope>
    <source>
        <strain evidence="1">Anhui</strain>
    </source>
</reference>
<dbReference type="AlphaFoldDB" id="C1LEB3"/>
<evidence type="ECO:0000313" key="1">
    <source>
        <dbReference type="EMBL" id="CAX73041.1"/>
    </source>
</evidence>
<dbReference type="EMBL" id="FN317310">
    <property type="protein sequence ID" value="CAX73041.1"/>
    <property type="molecule type" value="mRNA"/>
</dbReference>
<proteinExistence type="evidence at transcript level"/>